<keyword evidence="3 4" id="KW-0560">Oxidoreductase</keyword>
<dbReference type="GO" id="GO:0034599">
    <property type="term" value="P:cellular response to oxidative stress"/>
    <property type="evidence" value="ECO:0007669"/>
    <property type="project" value="TreeGrafter"/>
</dbReference>
<evidence type="ECO:0000313" key="7">
    <source>
        <dbReference type="Proteomes" id="UP000593737"/>
    </source>
</evidence>
<dbReference type="PANTHER" id="PTHR11592">
    <property type="entry name" value="GLUTATHIONE PEROXIDASE"/>
    <property type="match status" value="1"/>
</dbReference>
<evidence type="ECO:0000259" key="5">
    <source>
        <dbReference type="PROSITE" id="PS51352"/>
    </source>
</evidence>
<evidence type="ECO:0000256" key="3">
    <source>
        <dbReference type="ARBA" id="ARBA00023002"/>
    </source>
</evidence>
<dbReference type="PRINTS" id="PR01011">
    <property type="entry name" value="GLUTPROXDASE"/>
</dbReference>
<dbReference type="KEGG" id="nkf:Nkreftii_002768"/>
<keyword evidence="2 4" id="KW-0575">Peroxidase</keyword>
<dbReference type="InterPro" id="IPR029759">
    <property type="entry name" value="GPX_AS"/>
</dbReference>
<feature type="domain" description="Thioredoxin" evidence="5">
    <location>
        <begin position="45"/>
        <end position="206"/>
    </location>
</feature>
<evidence type="ECO:0000256" key="2">
    <source>
        <dbReference type="ARBA" id="ARBA00022559"/>
    </source>
</evidence>
<dbReference type="AlphaFoldDB" id="A0A7S8J0D8"/>
<reference evidence="6 7" key="1">
    <citation type="journal article" date="2020" name="ISME J.">
        <title>Enrichment and physiological characterization of a novel comammox Nitrospira indicates ammonium inhibition of complete nitrification.</title>
        <authorList>
            <person name="Sakoula D."/>
            <person name="Koch H."/>
            <person name="Frank J."/>
            <person name="Jetten M.S.M."/>
            <person name="van Kessel M.A.H.J."/>
            <person name="Lucker S."/>
        </authorList>
    </citation>
    <scope>NUCLEOTIDE SEQUENCE [LARGE SCALE GENOMIC DNA]</scope>
    <source>
        <strain evidence="6">Comreactor17</strain>
    </source>
</reference>
<dbReference type="SUPFAM" id="SSF52833">
    <property type="entry name" value="Thioredoxin-like"/>
    <property type="match status" value="1"/>
</dbReference>
<evidence type="ECO:0000256" key="4">
    <source>
        <dbReference type="RuleBase" id="RU000499"/>
    </source>
</evidence>
<organism evidence="6 7">
    <name type="scientific">Candidatus Nitrospira kreftii</name>
    <dbReference type="NCBI Taxonomy" id="2652173"/>
    <lineage>
        <taxon>Bacteria</taxon>
        <taxon>Pseudomonadati</taxon>
        <taxon>Nitrospirota</taxon>
        <taxon>Nitrospiria</taxon>
        <taxon>Nitrospirales</taxon>
        <taxon>Nitrospiraceae</taxon>
        <taxon>Nitrospira</taxon>
    </lineage>
</organism>
<dbReference type="GO" id="GO:0004601">
    <property type="term" value="F:peroxidase activity"/>
    <property type="evidence" value="ECO:0007669"/>
    <property type="project" value="UniProtKB-KW"/>
</dbReference>
<dbReference type="InterPro" id="IPR000889">
    <property type="entry name" value="Glutathione_peroxidase"/>
</dbReference>
<evidence type="ECO:0000313" key="6">
    <source>
        <dbReference type="EMBL" id="QPD04994.1"/>
    </source>
</evidence>
<dbReference type="PROSITE" id="PS00460">
    <property type="entry name" value="GLUTATHIONE_PEROXID_1"/>
    <property type="match status" value="1"/>
</dbReference>
<dbReference type="CDD" id="cd00340">
    <property type="entry name" value="GSH_Peroxidase"/>
    <property type="match status" value="1"/>
</dbReference>
<comment type="similarity">
    <text evidence="1 4">Belongs to the glutathione peroxidase family.</text>
</comment>
<evidence type="ECO:0000256" key="1">
    <source>
        <dbReference type="ARBA" id="ARBA00006926"/>
    </source>
</evidence>
<accession>A0A7S8J0D8</accession>
<dbReference type="InterPro" id="IPR036249">
    <property type="entry name" value="Thioredoxin-like_sf"/>
</dbReference>
<dbReference type="Gene3D" id="3.40.30.10">
    <property type="entry name" value="Glutaredoxin"/>
    <property type="match status" value="1"/>
</dbReference>
<dbReference type="EMBL" id="CP047423">
    <property type="protein sequence ID" value="QPD04994.1"/>
    <property type="molecule type" value="Genomic_DNA"/>
</dbReference>
<dbReference type="Pfam" id="PF00255">
    <property type="entry name" value="GSHPx"/>
    <property type="match status" value="1"/>
</dbReference>
<dbReference type="Proteomes" id="UP000593737">
    <property type="component" value="Chromosome"/>
</dbReference>
<dbReference type="PANTHER" id="PTHR11592:SF78">
    <property type="entry name" value="GLUTATHIONE PEROXIDASE"/>
    <property type="match status" value="1"/>
</dbReference>
<gene>
    <name evidence="6" type="ORF">Nkreftii_002768</name>
</gene>
<name>A0A7S8J0D8_9BACT</name>
<sequence>MPTALHLRAYLIVLSLLLFGMGAFAGDYGKVFAGEKQLRAQPMGHDSSAPLYKFRLPDIDGHPIDLQTFKGKVLLIVNTASMCGNTPQYAGLQEMYDRYRDRGFEVLAFPANDFGQQEPGTNEEIKGFCYTKYSISFPLFSKISVTGTSQHPLYQYLTKESPFPGRVTWNFQKYLVDRSGQVIGKYDPGMNPLSQPIIADLEKALAKS</sequence>
<dbReference type="InterPro" id="IPR013766">
    <property type="entry name" value="Thioredoxin_domain"/>
</dbReference>
<dbReference type="PROSITE" id="PS51355">
    <property type="entry name" value="GLUTATHIONE_PEROXID_3"/>
    <property type="match status" value="1"/>
</dbReference>
<dbReference type="PROSITE" id="PS51352">
    <property type="entry name" value="THIOREDOXIN_2"/>
    <property type="match status" value="1"/>
</dbReference>
<proteinExistence type="inferred from homology"/>
<protein>
    <recommendedName>
        <fullName evidence="4">Glutathione peroxidase</fullName>
    </recommendedName>
</protein>
<dbReference type="FunFam" id="3.40.30.10:FF:000010">
    <property type="entry name" value="Glutathione peroxidase"/>
    <property type="match status" value="1"/>
</dbReference>